<gene>
    <name evidence="2" type="ORF">K3162_08095</name>
</gene>
<keyword evidence="3" id="KW-1185">Reference proteome</keyword>
<dbReference type="Pfam" id="PF13449">
    <property type="entry name" value="Phytase-like"/>
    <property type="match status" value="1"/>
</dbReference>
<dbReference type="Proteomes" id="UP000824300">
    <property type="component" value="Chromosome"/>
</dbReference>
<dbReference type="InterPro" id="IPR014567">
    <property type="entry name" value="UCP031900"/>
</dbReference>
<feature type="domain" description="Phytase-like" evidence="1">
    <location>
        <begin position="62"/>
        <end position="302"/>
    </location>
</feature>
<dbReference type="RefSeq" id="WP_221427240.1">
    <property type="nucleotide sequence ID" value="NZ_CP081296.1"/>
</dbReference>
<reference evidence="2 3" key="1">
    <citation type="submission" date="2021-08" db="EMBL/GenBank/DDBJ databases">
        <title>Comparative Genomics Analysis of the Genus Qipengyuania Reveals Extensive Genetic Diversity and Metabolic Versatility, Including the Description of Fifteen Novel Species.</title>
        <authorList>
            <person name="Liu Y."/>
        </authorList>
    </citation>
    <scope>NUCLEOTIDE SEQUENCE [LARGE SCALE GENOMIC DNA]</scope>
    <source>
        <strain evidence="2 3">1NDW3</strain>
    </source>
</reference>
<dbReference type="EMBL" id="CP081296">
    <property type="protein sequence ID" value="QZD91534.1"/>
    <property type="molecule type" value="Genomic_DNA"/>
</dbReference>
<protein>
    <submittedName>
        <fullName evidence="2">Esterase-like activity of phytase family protein</fullName>
    </submittedName>
</protein>
<sequence length="328" mass="36459">MTRKILAGLLALSLAPGTCVRSELPEPDYTSPVKITRLDVRGLKAGPLVLEGAWELASENDHFGGYSALVQWKPGVLLAANDAGRLMKLPRPDGPAGEIALEQFLAFERVDKTRVDLESLTNDPATGRVWAGLEWSQEIIRFDPDLKRERQYRPQAMKDWGSNSGPESLVRLPDGRFIVIEERRRGDGHHNALLFPGDPVAGQLPVPFVFAGREGYRPADAALLPDGRVVVLLRGFELGLPPRFPVMLATFVPSRIGEDKVLRSQFLAQIDEPMPSENYEGVTAIAESDGSWSLWLISDDNFASYQRTLLLKLSWQPDGRRARQKARE</sequence>
<organism evidence="2 3">
    <name type="scientific">Qipengyuania xiapuensis</name>
    <dbReference type="NCBI Taxonomy" id="2867236"/>
    <lineage>
        <taxon>Bacteria</taxon>
        <taxon>Pseudomonadati</taxon>
        <taxon>Pseudomonadota</taxon>
        <taxon>Alphaproteobacteria</taxon>
        <taxon>Sphingomonadales</taxon>
        <taxon>Erythrobacteraceae</taxon>
        <taxon>Qipengyuania</taxon>
    </lineage>
</organism>
<evidence type="ECO:0000313" key="2">
    <source>
        <dbReference type="EMBL" id="QZD91534.1"/>
    </source>
</evidence>
<proteinExistence type="predicted"/>
<dbReference type="SUPFAM" id="SSF101898">
    <property type="entry name" value="NHL repeat"/>
    <property type="match status" value="1"/>
</dbReference>
<dbReference type="PIRSF" id="PIRSF031900">
    <property type="entry name" value="UCP031900"/>
    <property type="match status" value="1"/>
</dbReference>
<name>A0ABX8ZTV5_9SPHN</name>
<accession>A0ABX8ZTV5</accession>
<dbReference type="InterPro" id="IPR027372">
    <property type="entry name" value="Phytase-like_dom"/>
</dbReference>
<evidence type="ECO:0000259" key="1">
    <source>
        <dbReference type="Pfam" id="PF13449"/>
    </source>
</evidence>
<evidence type="ECO:0000313" key="3">
    <source>
        <dbReference type="Proteomes" id="UP000824300"/>
    </source>
</evidence>